<dbReference type="SMART" id="SM00382">
    <property type="entry name" value="AAA"/>
    <property type="match status" value="1"/>
</dbReference>
<evidence type="ECO:0000256" key="5">
    <source>
        <dbReference type="ARBA" id="ARBA00022475"/>
    </source>
</evidence>
<feature type="region of interest" description="Disordered" evidence="12">
    <location>
        <begin position="275"/>
        <end position="296"/>
    </location>
</feature>
<comment type="similarity">
    <text evidence="11">Belongs to the binding-protein-dependent transport system permease family.</text>
</comment>
<dbReference type="Pfam" id="PF00528">
    <property type="entry name" value="BPD_transp_1"/>
    <property type="match status" value="1"/>
</dbReference>
<dbReference type="InterPro" id="IPR050388">
    <property type="entry name" value="ABC_Ni/Peptide_Import"/>
</dbReference>
<evidence type="ECO:0000256" key="12">
    <source>
        <dbReference type="SAM" id="MobiDB-lite"/>
    </source>
</evidence>
<evidence type="ECO:0000256" key="9">
    <source>
        <dbReference type="ARBA" id="ARBA00022989"/>
    </source>
</evidence>
<dbReference type="InterPro" id="IPR000515">
    <property type="entry name" value="MetI-like"/>
</dbReference>
<dbReference type="InterPro" id="IPR027417">
    <property type="entry name" value="P-loop_NTPase"/>
</dbReference>
<comment type="subcellular location">
    <subcellularLocation>
        <location evidence="11">Cell membrane</location>
        <topology evidence="11">Multi-pass membrane protein</topology>
    </subcellularLocation>
    <subcellularLocation>
        <location evidence="2">Cell membrane</location>
        <topology evidence="2">Peripheral membrane protein</topology>
    </subcellularLocation>
    <subcellularLocation>
        <location evidence="1">Membrane</location>
        <topology evidence="1">Multi-pass membrane protein</topology>
    </subcellularLocation>
</comment>
<dbReference type="Pfam" id="PF00005">
    <property type="entry name" value="ABC_tran"/>
    <property type="match status" value="1"/>
</dbReference>
<organism evidence="15 16">
    <name type="scientific">Streptomyces antibioticus</name>
    <dbReference type="NCBI Taxonomy" id="1890"/>
    <lineage>
        <taxon>Bacteria</taxon>
        <taxon>Bacillati</taxon>
        <taxon>Actinomycetota</taxon>
        <taxon>Actinomycetes</taxon>
        <taxon>Kitasatosporales</taxon>
        <taxon>Streptomycetaceae</taxon>
        <taxon>Streptomyces</taxon>
    </lineage>
</organism>
<dbReference type="SUPFAM" id="SSF52540">
    <property type="entry name" value="P-loop containing nucleoside triphosphate hydrolases"/>
    <property type="match status" value="1"/>
</dbReference>
<evidence type="ECO:0000256" key="10">
    <source>
        <dbReference type="ARBA" id="ARBA00023136"/>
    </source>
</evidence>
<feature type="transmembrane region" description="Helical" evidence="11">
    <location>
        <begin position="82"/>
        <end position="106"/>
    </location>
</feature>
<evidence type="ECO:0000256" key="7">
    <source>
        <dbReference type="ARBA" id="ARBA00022741"/>
    </source>
</evidence>
<evidence type="ECO:0000256" key="1">
    <source>
        <dbReference type="ARBA" id="ARBA00004141"/>
    </source>
</evidence>
<sequence length="562" mass="59744">MPARWETVMSDARRRPVALVVGIAMAAVLVLVAVAAPLLLTDAATSLTDQVRQPPSSQHWFGTDQFGRDILARALVATRLTLIMAVSATALSVVSGVLVGGAAVLLPSGAKEAVLRCVDAFVAFPPFILALVIAAVLGPGTWSAVVAIGVAGIPGFARLSSTLSASVLTKDFVVTARLLDVRRPAIFSRHVLPNIVGALLMVVTSSFALTLLEISSLSFLGLGVQSPQFDYGRVLNEALATIYVQPWGAVAPSILLVYAGITSMLIGDGLGARLHPSSTPRRRPHPSRSAARGPAHPDALVEVDGLSVTTPDGRVLVDGVSLAIAPGEVLGLVGESGSGKSTTAMAIARLLPENLSVHATTLRLDDLDLLGEPPARRLAAEIGLIYQDPGTTFNPALRMGLQLTETARVHLGRKRRDAERTVVTALTGIQVRDADRRMRQHPHELSGGMLQRATIATAMLTDPKIVIADEPTTALDVTVQAQVLRQFRRINRESRTAMLFISHDIAVVTALCDRVLVMHDGRIVEELRAADLRAGDVSHPYTRQLLDATPAFITVSQERTET</sequence>
<evidence type="ECO:0000259" key="14">
    <source>
        <dbReference type="PROSITE" id="PS50928"/>
    </source>
</evidence>
<feature type="domain" description="ABC transporter" evidence="13">
    <location>
        <begin position="301"/>
        <end position="545"/>
    </location>
</feature>
<feature type="transmembrane region" description="Helical" evidence="11">
    <location>
        <begin position="142"/>
        <end position="160"/>
    </location>
</feature>
<evidence type="ECO:0000313" key="16">
    <source>
        <dbReference type="Proteomes" id="UP000190306"/>
    </source>
</evidence>
<dbReference type="EMBL" id="LHQL01000014">
    <property type="protein sequence ID" value="OOQ48159.1"/>
    <property type="molecule type" value="Genomic_DNA"/>
</dbReference>
<feature type="transmembrane region" description="Helical" evidence="11">
    <location>
        <begin position="191"/>
        <end position="212"/>
    </location>
</feature>
<dbReference type="CDD" id="cd03257">
    <property type="entry name" value="ABC_NikE_OppD_transporters"/>
    <property type="match status" value="1"/>
</dbReference>
<evidence type="ECO:0000259" key="13">
    <source>
        <dbReference type="PROSITE" id="PS50893"/>
    </source>
</evidence>
<keyword evidence="5" id="KW-1003">Cell membrane</keyword>
<dbReference type="SUPFAM" id="SSF161098">
    <property type="entry name" value="MetI-like"/>
    <property type="match status" value="1"/>
</dbReference>
<keyword evidence="7" id="KW-0547">Nucleotide-binding</keyword>
<keyword evidence="8 15" id="KW-0067">ATP-binding</keyword>
<evidence type="ECO:0000256" key="2">
    <source>
        <dbReference type="ARBA" id="ARBA00004202"/>
    </source>
</evidence>
<dbReference type="Gene3D" id="1.10.3720.10">
    <property type="entry name" value="MetI-like"/>
    <property type="match status" value="1"/>
</dbReference>
<comment type="similarity">
    <text evidence="3">Belongs to the ABC transporter superfamily.</text>
</comment>
<name>A0ABX3LC91_STRAT</name>
<dbReference type="PROSITE" id="PS50928">
    <property type="entry name" value="ABC_TM1"/>
    <property type="match status" value="1"/>
</dbReference>
<keyword evidence="16" id="KW-1185">Reference proteome</keyword>
<dbReference type="InterPro" id="IPR035906">
    <property type="entry name" value="MetI-like_sf"/>
</dbReference>
<gene>
    <name evidence="15" type="ORF">AFM16_36930</name>
</gene>
<proteinExistence type="inferred from homology"/>
<dbReference type="CDD" id="cd06261">
    <property type="entry name" value="TM_PBP2"/>
    <property type="match status" value="1"/>
</dbReference>
<keyword evidence="4 11" id="KW-0813">Transport</keyword>
<feature type="transmembrane region" description="Helical" evidence="11">
    <location>
        <begin position="113"/>
        <end position="136"/>
    </location>
</feature>
<feature type="domain" description="ABC transmembrane type-1" evidence="14">
    <location>
        <begin position="78"/>
        <end position="267"/>
    </location>
</feature>
<dbReference type="PROSITE" id="PS00211">
    <property type="entry name" value="ABC_TRANSPORTER_1"/>
    <property type="match status" value="1"/>
</dbReference>
<keyword evidence="10 11" id="KW-0472">Membrane</keyword>
<dbReference type="Proteomes" id="UP000190306">
    <property type="component" value="Chromosome"/>
</dbReference>
<protein>
    <submittedName>
        <fullName evidence="15">Peptide ABC transporter ATP-binding protein</fullName>
    </submittedName>
</protein>
<dbReference type="PANTHER" id="PTHR43297">
    <property type="entry name" value="OLIGOPEPTIDE TRANSPORT ATP-BINDING PROTEIN APPD"/>
    <property type="match status" value="1"/>
</dbReference>
<accession>A0ABX3LC91</accession>
<dbReference type="PANTHER" id="PTHR43297:SF7">
    <property type="entry name" value="D,D-DIPEPTIDE TRANSPORT ATP-BINDING PROTEIN DDPD-RELATED"/>
    <property type="match status" value="1"/>
</dbReference>
<evidence type="ECO:0000256" key="11">
    <source>
        <dbReference type="RuleBase" id="RU363032"/>
    </source>
</evidence>
<dbReference type="PROSITE" id="PS50893">
    <property type="entry name" value="ABC_TRANSPORTER_2"/>
    <property type="match status" value="1"/>
</dbReference>
<evidence type="ECO:0000256" key="3">
    <source>
        <dbReference type="ARBA" id="ARBA00005417"/>
    </source>
</evidence>
<evidence type="ECO:0000313" key="15">
    <source>
        <dbReference type="EMBL" id="OOQ48159.1"/>
    </source>
</evidence>
<keyword evidence="6 11" id="KW-0812">Transmembrane</keyword>
<evidence type="ECO:0000256" key="6">
    <source>
        <dbReference type="ARBA" id="ARBA00022692"/>
    </source>
</evidence>
<comment type="caution">
    <text evidence="15">The sequence shown here is derived from an EMBL/GenBank/DDBJ whole genome shotgun (WGS) entry which is preliminary data.</text>
</comment>
<dbReference type="InterPro" id="IPR003439">
    <property type="entry name" value="ABC_transporter-like_ATP-bd"/>
</dbReference>
<dbReference type="Gene3D" id="3.40.50.300">
    <property type="entry name" value="P-loop containing nucleotide triphosphate hydrolases"/>
    <property type="match status" value="1"/>
</dbReference>
<reference evidence="15 16" key="1">
    <citation type="submission" date="2015-07" db="EMBL/GenBank/DDBJ databases">
        <title>Draft Genome Sequence of Streptomyces antibioticus, IMRU 3720 reveals insights in the evolution of actinomycin biosynthetic gene clusters in Streptomyces.</title>
        <authorList>
            <person name="Crnovcic I."/>
            <person name="Ruckert C."/>
            <person name="Kalinowksi J."/>
            <person name="Keller U."/>
        </authorList>
    </citation>
    <scope>NUCLEOTIDE SEQUENCE [LARGE SCALE GENOMIC DNA]</scope>
    <source>
        <strain evidence="15 16">DSM 41481</strain>
    </source>
</reference>
<evidence type="ECO:0000256" key="4">
    <source>
        <dbReference type="ARBA" id="ARBA00022448"/>
    </source>
</evidence>
<dbReference type="GO" id="GO:0005524">
    <property type="term" value="F:ATP binding"/>
    <property type="evidence" value="ECO:0007669"/>
    <property type="project" value="UniProtKB-KW"/>
</dbReference>
<dbReference type="InterPro" id="IPR003593">
    <property type="entry name" value="AAA+_ATPase"/>
</dbReference>
<keyword evidence="9 11" id="KW-1133">Transmembrane helix</keyword>
<dbReference type="InterPro" id="IPR017871">
    <property type="entry name" value="ABC_transporter-like_CS"/>
</dbReference>
<evidence type="ECO:0000256" key="8">
    <source>
        <dbReference type="ARBA" id="ARBA00022840"/>
    </source>
</evidence>
<feature type="transmembrane region" description="Helical" evidence="11">
    <location>
        <begin position="17"/>
        <end position="40"/>
    </location>
</feature>